<dbReference type="AlphaFoldDB" id="A0A453PNA2"/>
<keyword evidence="4" id="KW-1185">Reference proteome</keyword>
<evidence type="ECO:0000313" key="4">
    <source>
        <dbReference type="Proteomes" id="UP000015105"/>
    </source>
</evidence>
<reference evidence="3" key="4">
    <citation type="submission" date="2019-03" db="UniProtKB">
        <authorList>
            <consortium name="EnsemblPlants"/>
        </authorList>
    </citation>
    <scope>IDENTIFICATION</scope>
</reference>
<dbReference type="EnsemblPlants" id="AET6Gv20792100.1">
    <property type="protein sequence ID" value="AET6Gv20792100.1"/>
    <property type="gene ID" value="AET6Gv20792100"/>
</dbReference>
<dbReference type="GO" id="GO:0005739">
    <property type="term" value="C:mitochondrion"/>
    <property type="evidence" value="ECO:0007669"/>
    <property type="project" value="TreeGrafter"/>
</dbReference>
<proteinExistence type="predicted"/>
<dbReference type="Gene3D" id="3.40.50.620">
    <property type="entry name" value="HUPs"/>
    <property type="match status" value="1"/>
</dbReference>
<evidence type="ECO:0000259" key="2">
    <source>
        <dbReference type="Pfam" id="PF16503"/>
    </source>
</evidence>
<reference evidence="3" key="5">
    <citation type="journal article" date="2021" name="G3 (Bethesda)">
        <title>Aegilops tauschii genome assembly Aet v5.0 features greater sequence contiguity and improved annotation.</title>
        <authorList>
            <person name="Wang L."/>
            <person name="Zhu T."/>
            <person name="Rodriguez J.C."/>
            <person name="Deal K.R."/>
            <person name="Dubcovsky J."/>
            <person name="McGuire P.E."/>
            <person name="Lux T."/>
            <person name="Spannagl M."/>
            <person name="Mayer K.F.X."/>
            <person name="Baldrich P."/>
            <person name="Meyers B.C."/>
            <person name="Huo N."/>
            <person name="Gu Y.Q."/>
            <person name="Zhou H."/>
            <person name="Devos K.M."/>
            <person name="Bennetzen J.L."/>
            <person name="Unver T."/>
            <person name="Budak H."/>
            <person name="Gulick P.J."/>
            <person name="Galiba G."/>
            <person name="Kalapos B."/>
            <person name="Nelson D.R."/>
            <person name="Li P."/>
            <person name="You F.M."/>
            <person name="Luo M.C."/>
            <person name="Dvorak J."/>
        </authorList>
    </citation>
    <scope>NUCLEOTIDE SEQUENCE [LARGE SCALE GENOMIC DNA]</scope>
    <source>
        <strain evidence="3">cv. AL8/78</strain>
    </source>
</reference>
<dbReference type="PANTHER" id="PTHR11807:SF12">
    <property type="entry name" value="CYTOPLASMIC TRNA 2-THIOLATION PROTEIN 1"/>
    <property type="match status" value="1"/>
</dbReference>
<dbReference type="GO" id="GO:0002144">
    <property type="term" value="C:cytosolic tRNA wobble base thiouridylase complex"/>
    <property type="evidence" value="ECO:0007669"/>
    <property type="project" value="TreeGrafter"/>
</dbReference>
<evidence type="ECO:0000313" key="3">
    <source>
        <dbReference type="EnsemblPlants" id="AET6Gv20792100.1"/>
    </source>
</evidence>
<dbReference type="InterPro" id="IPR032442">
    <property type="entry name" value="CTU1_C"/>
</dbReference>
<sequence length="73" mass="7977">MPEQGTCERCGYISSQKLCKACVLLDGLNRGLPKLGIGRTAKVGAGTYRVCKENTATLAVKWPLGCKRQMQIY</sequence>
<keyword evidence="1" id="KW-0808">Transferase</keyword>
<dbReference type="Proteomes" id="UP000015105">
    <property type="component" value="Chromosome 6D"/>
</dbReference>
<evidence type="ECO:0000256" key="1">
    <source>
        <dbReference type="ARBA" id="ARBA00022679"/>
    </source>
</evidence>
<organism evidence="3 4">
    <name type="scientific">Aegilops tauschii subsp. strangulata</name>
    <name type="common">Goatgrass</name>
    <dbReference type="NCBI Taxonomy" id="200361"/>
    <lineage>
        <taxon>Eukaryota</taxon>
        <taxon>Viridiplantae</taxon>
        <taxon>Streptophyta</taxon>
        <taxon>Embryophyta</taxon>
        <taxon>Tracheophyta</taxon>
        <taxon>Spermatophyta</taxon>
        <taxon>Magnoliopsida</taxon>
        <taxon>Liliopsida</taxon>
        <taxon>Poales</taxon>
        <taxon>Poaceae</taxon>
        <taxon>BOP clade</taxon>
        <taxon>Pooideae</taxon>
        <taxon>Triticodae</taxon>
        <taxon>Triticeae</taxon>
        <taxon>Triticinae</taxon>
        <taxon>Aegilops</taxon>
    </lineage>
</organism>
<dbReference type="InterPro" id="IPR014729">
    <property type="entry name" value="Rossmann-like_a/b/a_fold"/>
</dbReference>
<dbReference type="GO" id="GO:0016740">
    <property type="term" value="F:transferase activity"/>
    <property type="evidence" value="ECO:0007669"/>
    <property type="project" value="UniProtKB-KW"/>
</dbReference>
<dbReference type="GO" id="GO:0000049">
    <property type="term" value="F:tRNA binding"/>
    <property type="evidence" value="ECO:0007669"/>
    <property type="project" value="TreeGrafter"/>
</dbReference>
<accession>A0A453PNA2</accession>
<dbReference type="PANTHER" id="PTHR11807">
    <property type="entry name" value="ATPASES OF THE PP SUPERFAMILY-RELATED"/>
    <property type="match status" value="1"/>
</dbReference>
<dbReference type="GO" id="GO:0002143">
    <property type="term" value="P:tRNA wobble position uridine thiolation"/>
    <property type="evidence" value="ECO:0007669"/>
    <property type="project" value="TreeGrafter"/>
</dbReference>
<reference evidence="4" key="2">
    <citation type="journal article" date="2017" name="Nat. Plants">
        <title>The Aegilops tauschii genome reveals multiple impacts of transposons.</title>
        <authorList>
            <person name="Zhao G."/>
            <person name="Zou C."/>
            <person name="Li K."/>
            <person name="Wang K."/>
            <person name="Li T."/>
            <person name="Gao L."/>
            <person name="Zhang X."/>
            <person name="Wang H."/>
            <person name="Yang Z."/>
            <person name="Liu X."/>
            <person name="Jiang W."/>
            <person name="Mao L."/>
            <person name="Kong X."/>
            <person name="Jiao Y."/>
            <person name="Jia J."/>
        </authorList>
    </citation>
    <scope>NUCLEOTIDE SEQUENCE [LARGE SCALE GENOMIC DNA]</scope>
    <source>
        <strain evidence="4">cv. AL8/78</strain>
    </source>
</reference>
<reference evidence="3" key="3">
    <citation type="journal article" date="2017" name="Nature">
        <title>Genome sequence of the progenitor of the wheat D genome Aegilops tauschii.</title>
        <authorList>
            <person name="Luo M.C."/>
            <person name="Gu Y.Q."/>
            <person name="Puiu D."/>
            <person name="Wang H."/>
            <person name="Twardziok S.O."/>
            <person name="Deal K.R."/>
            <person name="Huo N."/>
            <person name="Zhu T."/>
            <person name="Wang L."/>
            <person name="Wang Y."/>
            <person name="McGuire P.E."/>
            <person name="Liu S."/>
            <person name="Long H."/>
            <person name="Ramasamy R.K."/>
            <person name="Rodriguez J.C."/>
            <person name="Van S.L."/>
            <person name="Yuan L."/>
            <person name="Wang Z."/>
            <person name="Xia Z."/>
            <person name="Xiao L."/>
            <person name="Anderson O.D."/>
            <person name="Ouyang S."/>
            <person name="Liang Y."/>
            <person name="Zimin A.V."/>
            <person name="Pertea G."/>
            <person name="Qi P."/>
            <person name="Bennetzen J.L."/>
            <person name="Dai X."/>
            <person name="Dawson M.W."/>
            <person name="Muller H.G."/>
            <person name="Kugler K."/>
            <person name="Rivarola-Duarte L."/>
            <person name="Spannagl M."/>
            <person name="Mayer K.F.X."/>
            <person name="Lu F.H."/>
            <person name="Bevan M.W."/>
            <person name="Leroy P."/>
            <person name="Li P."/>
            <person name="You F.M."/>
            <person name="Sun Q."/>
            <person name="Liu Z."/>
            <person name="Lyons E."/>
            <person name="Wicker T."/>
            <person name="Salzberg S.L."/>
            <person name="Devos K.M."/>
            <person name="Dvorak J."/>
        </authorList>
    </citation>
    <scope>NUCLEOTIDE SEQUENCE [LARGE SCALE GENOMIC DNA]</scope>
    <source>
        <strain evidence="3">cv. AL8/78</strain>
    </source>
</reference>
<dbReference type="Gramene" id="AET6Gv20792100.1">
    <property type="protein sequence ID" value="AET6Gv20792100.1"/>
    <property type="gene ID" value="AET6Gv20792100"/>
</dbReference>
<reference evidence="4" key="1">
    <citation type="journal article" date="2014" name="Science">
        <title>Ancient hybridizations among the ancestral genomes of bread wheat.</title>
        <authorList>
            <consortium name="International Wheat Genome Sequencing Consortium,"/>
            <person name="Marcussen T."/>
            <person name="Sandve S.R."/>
            <person name="Heier L."/>
            <person name="Spannagl M."/>
            <person name="Pfeifer M."/>
            <person name="Jakobsen K.S."/>
            <person name="Wulff B.B."/>
            <person name="Steuernagel B."/>
            <person name="Mayer K.F."/>
            <person name="Olsen O.A."/>
        </authorList>
    </citation>
    <scope>NUCLEOTIDE SEQUENCE [LARGE SCALE GENOMIC DNA]</scope>
    <source>
        <strain evidence="4">cv. AL8/78</strain>
    </source>
</reference>
<feature type="domain" description="Cytoplasmic tRNA 2-thiolation protein 1 C-terminal" evidence="2">
    <location>
        <begin position="5"/>
        <end position="35"/>
    </location>
</feature>
<dbReference type="Pfam" id="PF16503">
    <property type="entry name" value="zn-ribbon_14"/>
    <property type="match status" value="1"/>
</dbReference>
<protein>
    <recommendedName>
        <fullName evidence="2">Cytoplasmic tRNA 2-thiolation protein 1 C-terminal domain-containing protein</fullName>
    </recommendedName>
</protein>
<name>A0A453PNA2_AEGTS</name>